<dbReference type="Gene3D" id="3.30.450.20">
    <property type="entry name" value="PAS domain"/>
    <property type="match status" value="2"/>
</dbReference>
<dbReference type="InterPro" id="IPR036890">
    <property type="entry name" value="HATPase_C_sf"/>
</dbReference>
<dbReference type="Pfam" id="PF02518">
    <property type="entry name" value="HATPase_c"/>
    <property type="match status" value="1"/>
</dbReference>
<dbReference type="GO" id="GO:0005524">
    <property type="term" value="F:ATP binding"/>
    <property type="evidence" value="ECO:0007669"/>
    <property type="project" value="UniProtKB-KW"/>
</dbReference>
<sequence length="491" mass="55036">MRSEAEKEYLLRAIDALNREMIVVSPRFQIVAANRYAMEKRGDDIVGRSCHDVYFRLSAPCRQCPVHELMRTAAPIVRPFLDGGIRTEKIFCYPLKADDKTIDAIVILDFDIPRLGELEQELQRTNAFLVNMINSAVDGVIAADRKGKVFLFNQSAAEVSGYSVEEALESLYIQDIYPDRGAWEVMKKLRSEEYGGKGRLKEYHVDVLGKSGERIPISLYASIIYEGDQEVATIGFFHDLRERLRLKKELENAQIQLLQNEKMASLGKLAAGVAHQINNPLGGIMLYSRLLQEEYDLPEEAKADLGRILKDAERCRDTVKELLVFSRQTRLEKQLHPINEAIRRTLFLLEKQVLFQNIHIHTDLGEDIPPVYGDIQQLNHLFMNIILNAAQAMDGHGELSIKTRLSETGHQVIIDIADTGPGIPEAALPHIFEPFFTTKEEGKGTGLGLSLVYGIVKSHDGDIVAANRPEGGAVFTIVLPVNPNPEPGNQS</sequence>
<dbReference type="PRINTS" id="PR00344">
    <property type="entry name" value="BCTRLSENSOR"/>
</dbReference>
<dbReference type="AlphaFoldDB" id="A0A7C4MNU0"/>
<comment type="caution">
    <text evidence="11">The sequence shown here is derived from an EMBL/GenBank/DDBJ whole genome shotgun (WGS) entry which is preliminary data.</text>
</comment>
<organism evidence="11">
    <name type="scientific">Desulfatirhabdium butyrativorans</name>
    <dbReference type="NCBI Taxonomy" id="340467"/>
    <lineage>
        <taxon>Bacteria</taxon>
        <taxon>Pseudomonadati</taxon>
        <taxon>Thermodesulfobacteriota</taxon>
        <taxon>Desulfobacteria</taxon>
        <taxon>Desulfobacterales</taxon>
        <taxon>Desulfatirhabdiaceae</taxon>
        <taxon>Desulfatirhabdium</taxon>
    </lineage>
</organism>
<dbReference type="InterPro" id="IPR035965">
    <property type="entry name" value="PAS-like_dom_sf"/>
</dbReference>
<dbReference type="Gene3D" id="3.30.565.10">
    <property type="entry name" value="Histidine kinase-like ATPase, C-terminal domain"/>
    <property type="match status" value="1"/>
</dbReference>
<dbReference type="InterPro" id="IPR003661">
    <property type="entry name" value="HisK_dim/P_dom"/>
</dbReference>
<dbReference type="InterPro" id="IPR003594">
    <property type="entry name" value="HATPase_dom"/>
</dbReference>
<evidence type="ECO:0000256" key="2">
    <source>
        <dbReference type="ARBA" id="ARBA00012438"/>
    </source>
</evidence>
<evidence type="ECO:0000256" key="3">
    <source>
        <dbReference type="ARBA" id="ARBA00022553"/>
    </source>
</evidence>
<proteinExistence type="predicted"/>
<dbReference type="SMART" id="SM00387">
    <property type="entry name" value="HATPase_c"/>
    <property type="match status" value="1"/>
</dbReference>
<dbReference type="EMBL" id="DSUH01000080">
    <property type="protein sequence ID" value="HGU31964.1"/>
    <property type="molecule type" value="Genomic_DNA"/>
</dbReference>
<keyword evidence="8" id="KW-0902">Two-component regulatory system</keyword>
<dbReference type="Pfam" id="PF13426">
    <property type="entry name" value="PAS_9"/>
    <property type="match status" value="1"/>
</dbReference>
<evidence type="ECO:0000256" key="4">
    <source>
        <dbReference type="ARBA" id="ARBA00022679"/>
    </source>
</evidence>
<dbReference type="SMART" id="SM00091">
    <property type="entry name" value="PAS"/>
    <property type="match status" value="2"/>
</dbReference>
<dbReference type="GO" id="GO:0006355">
    <property type="term" value="P:regulation of DNA-templated transcription"/>
    <property type="evidence" value="ECO:0007669"/>
    <property type="project" value="InterPro"/>
</dbReference>
<evidence type="ECO:0000259" key="10">
    <source>
        <dbReference type="PROSITE" id="PS50112"/>
    </source>
</evidence>
<protein>
    <recommendedName>
        <fullName evidence="2">histidine kinase</fullName>
        <ecNumber evidence="2">2.7.13.3</ecNumber>
    </recommendedName>
</protein>
<dbReference type="InterPro" id="IPR013767">
    <property type="entry name" value="PAS_fold"/>
</dbReference>
<dbReference type="PROSITE" id="PS50112">
    <property type="entry name" value="PAS"/>
    <property type="match status" value="1"/>
</dbReference>
<dbReference type="GO" id="GO:0000155">
    <property type="term" value="F:phosphorelay sensor kinase activity"/>
    <property type="evidence" value="ECO:0007669"/>
    <property type="project" value="InterPro"/>
</dbReference>
<dbReference type="Pfam" id="PF00989">
    <property type="entry name" value="PAS"/>
    <property type="match status" value="1"/>
</dbReference>
<keyword evidence="4" id="KW-0808">Transferase</keyword>
<dbReference type="InterPro" id="IPR000014">
    <property type="entry name" value="PAS"/>
</dbReference>
<evidence type="ECO:0000256" key="8">
    <source>
        <dbReference type="ARBA" id="ARBA00023012"/>
    </source>
</evidence>
<evidence type="ECO:0000259" key="9">
    <source>
        <dbReference type="PROSITE" id="PS50109"/>
    </source>
</evidence>
<dbReference type="NCBIfam" id="TIGR00229">
    <property type="entry name" value="sensory_box"/>
    <property type="match status" value="1"/>
</dbReference>
<dbReference type="InterPro" id="IPR036097">
    <property type="entry name" value="HisK_dim/P_sf"/>
</dbReference>
<feature type="domain" description="Histidine kinase" evidence="9">
    <location>
        <begin position="272"/>
        <end position="483"/>
    </location>
</feature>
<dbReference type="EC" id="2.7.13.3" evidence="2"/>
<dbReference type="InterPro" id="IPR005467">
    <property type="entry name" value="His_kinase_dom"/>
</dbReference>
<evidence type="ECO:0000256" key="1">
    <source>
        <dbReference type="ARBA" id="ARBA00000085"/>
    </source>
</evidence>
<dbReference type="SUPFAM" id="SSF55874">
    <property type="entry name" value="ATPase domain of HSP90 chaperone/DNA topoisomerase II/histidine kinase"/>
    <property type="match status" value="1"/>
</dbReference>
<comment type="catalytic activity">
    <reaction evidence="1">
        <text>ATP + protein L-histidine = ADP + protein N-phospho-L-histidine.</text>
        <dbReference type="EC" id="2.7.13.3"/>
    </reaction>
</comment>
<dbReference type="PANTHER" id="PTHR43065:SF42">
    <property type="entry name" value="TWO-COMPONENT SENSOR PPRA"/>
    <property type="match status" value="1"/>
</dbReference>
<evidence type="ECO:0000256" key="7">
    <source>
        <dbReference type="ARBA" id="ARBA00022840"/>
    </source>
</evidence>
<name>A0A7C4MNU0_9BACT</name>
<dbReference type="SUPFAM" id="SSF55785">
    <property type="entry name" value="PYP-like sensor domain (PAS domain)"/>
    <property type="match status" value="2"/>
</dbReference>
<dbReference type="CDD" id="cd00130">
    <property type="entry name" value="PAS"/>
    <property type="match status" value="1"/>
</dbReference>
<dbReference type="Pfam" id="PF00512">
    <property type="entry name" value="HisKA"/>
    <property type="match status" value="1"/>
</dbReference>
<dbReference type="PANTHER" id="PTHR43065">
    <property type="entry name" value="SENSOR HISTIDINE KINASE"/>
    <property type="match status" value="1"/>
</dbReference>
<dbReference type="CDD" id="cd00082">
    <property type="entry name" value="HisKA"/>
    <property type="match status" value="1"/>
</dbReference>
<gene>
    <name evidence="11" type="ORF">ENS29_03800</name>
</gene>
<accession>A0A7C4MNU0</accession>
<keyword evidence="5" id="KW-0547">Nucleotide-binding</keyword>
<dbReference type="SMART" id="SM00388">
    <property type="entry name" value="HisKA"/>
    <property type="match status" value="1"/>
</dbReference>
<keyword evidence="7" id="KW-0067">ATP-binding</keyword>
<dbReference type="SUPFAM" id="SSF47384">
    <property type="entry name" value="Homodimeric domain of signal transducing histidine kinase"/>
    <property type="match status" value="1"/>
</dbReference>
<keyword evidence="6 11" id="KW-0418">Kinase</keyword>
<feature type="domain" description="PAS" evidence="10">
    <location>
        <begin position="125"/>
        <end position="177"/>
    </location>
</feature>
<keyword evidence="3" id="KW-0597">Phosphoprotein</keyword>
<evidence type="ECO:0000313" key="11">
    <source>
        <dbReference type="EMBL" id="HGU31964.1"/>
    </source>
</evidence>
<evidence type="ECO:0000256" key="6">
    <source>
        <dbReference type="ARBA" id="ARBA00022777"/>
    </source>
</evidence>
<dbReference type="Gene3D" id="1.10.287.130">
    <property type="match status" value="1"/>
</dbReference>
<dbReference type="InterPro" id="IPR004358">
    <property type="entry name" value="Sig_transdc_His_kin-like_C"/>
</dbReference>
<evidence type="ECO:0000256" key="5">
    <source>
        <dbReference type="ARBA" id="ARBA00022741"/>
    </source>
</evidence>
<reference evidence="11" key="1">
    <citation type="journal article" date="2020" name="mSystems">
        <title>Genome- and Community-Level Interaction Insights into Carbon Utilization and Element Cycling Functions of Hydrothermarchaeota in Hydrothermal Sediment.</title>
        <authorList>
            <person name="Zhou Z."/>
            <person name="Liu Y."/>
            <person name="Xu W."/>
            <person name="Pan J."/>
            <person name="Luo Z.H."/>
            <person name="Li M."/>
        </authorList>
    </citation>
    <scope>NUCLEOTIDE SEQUENCE [LARGE SCALE GENOMIC DNA]</scope>
    <source>
        <strain evidence="11">SpSt-477</strain>
    </source>
</reference>
<dbReference type="PROSITE" id="PS50109">
    <property type="entry name" value="HIS_KIN"/>
    <property type="match status" value="1"/>
</dbReference>